<sequence>MGDRSLTAQCGSAKSVVVCIVGANDRQVNLAPSANGSLTVKEPFQILQALSPKVAAYTLNDDGVRRVNPSLGDNLPSSAQLTSLSLQGNVLDGALNMVQWPPSLTTLDLSGNRIGFVNASFVIPSKLRTLNLSNNKIASIDRLRIPSTLRILWLADNPITTFNVDAASFTSLSEMSLVADEPIVPTSCRGQLRTFKGAPDAETQQALVHSVCVVYDDAVPVDTSSSNGASYLQTIDLTAALVAGGAQSPGREDAPAGLYVGIGIGVGALVALIAYLFCRRRGRGSSGEKPYHSLETPPLEATSRGSSFERHHNQQEHDIAVSTGSSSASSAFSYDLRSDIELDAARIPKKELLHKRVCGSGGFAVVYKATFQAQIVAVKELQAVHARQSIYIQAFMHEIKMFSTLNHDNIVAFVGVSWTTLHDLALVTEFLPNGDLRELLSHDATAQALQWTVASSTYPVSKLQMAVNVIDAITYLHSFEPKILHRDLKSRNILLDGYYVAKLTDFGISRSMIDETMTMGTGTTAWAAPEVLLHDGHYNEKADVYSFGVVLSELDTWHVPYASTSSSQPMSAVQMALLVSTGKLTPTFRDDCPPPVRVLAEQCLTMDPSGRPTASQAAYELRRYMRSLPSAPGEDS</sequence>
<dbReference type="OMA" id="MCAPNSA"/>
<dbReference type="SUPFAM" id="SSF56112">
    <property type="entry name" value="Protein kinase-like (PK-like)"/>
    <property type="match status" value="1"/>
</dbReference>
<organism evidence="6 7">
    <name type="scientific">Saprolegnia diclina (strain VS20)</name>
    <dbReference type="NCBI Taxonomy" id="1156394"/>
    <lineage>
        <taxon>Eukaryota</taxon>
        <taxon>Sar</taxon>
        <taxon>Stramenopiles</taxon>
        <taxon>Oomycota</taxon>
        <taxon>Saprolegniomycetes</taxon>
        <taxon>Saprolegniales</taxon>
        <taxon>Saprolegniaceae</taxon>
        <taxon>Saprolegnia</taxon>
    </lineage>
</organism>
<gene>
    <name evidence="6" type="ORF">SDRG_15831</name>
</gene>
<dbReference type="eggNOG" id="KOG0192">
    <property type="taxonomic scope" value="Eukaryota"/>
</dbReference>
<dbReference type="SMART" id="SM00220">
    <property type="entry name" value="S_TKc"/>
    <property type="match status" value="1"/>
</dbReference>
<dbReference type="EMBL" id="JH767234">
    <property type="protein sequence ID" value="EQC26344.1"/>
    <property type="molecule type" value="Genomic_DNA"/>
</dbReference>
<dbReference type="RefSeq" id="XP_008620237.1">
    <property type="nucleotide sequence ID" value="XM_008622015.1"/>
</dbReference>
<keyword evidence="6" id="KW-0808">Transferase</keyword>
<keyword evidence="7" id="KW-1185">Reference proteome</keyword>
<evidence type="ECO:0000313" key="6">
    <source>
        <dbReference type="EMBL" id="EQC26344.1"/>
    </source>
</evidence>
<dbReference type="InterPro" id="IPR025875">
    <property type="entry name" value="Leu-rich_rpt_4"/>
</dbReference>
<dbReference type="SUPFAM" id="SSF52075">
    <property type="entry name" value="Outer arm dynein light chain 1"/>
    <property type="match status" value="1"/>
</dbReference>
<dbReference type="InterPro" id="IPR008271">
    <property type="entry name" value="Ser/Thr_kinase_AS"/>
</dbReference>
<evidence type="ECO:0000256" key="2">
    <source>
        <dbReference type="ARBA" id="ARBA00022737"/>
    </source>
</evidence>
<dbReference type="Pfam" id="PF13516">
    <property type="entry name" value="LRR_6"/>
    <property type="match status" value="1"/>
</dbReference>
<dbReference type="PROSITE" id="PS50011">
    <property type="entry name" value="PROTEIN_KINASE_DOM"/>
    <property type="match status" value="1"/>
</dbReference>
<dbReference type="InterPro" id="IPR000719">
    <property type="entry name" value="Prot_kinase_dom"/>
</dbReference>
<evidence type="ECO:0000256" key="1">
    <source>
        <dbReference type="ARBA" id="ARBA00022614"/>
    </source>
</evidence>
<keyword evidence="1" id="KW-0433">Leucine-rich repeat</keyword>
<evidence type="ECO:0000256" key="4">
    <source>
        <dbReference type="SAM" id="Phobius"/>
    </source>
</evidence>
<feature type="region of interest" description="Disordered" evidence="3">
    <location>
        <begin position="284"/>
        <end position="326"/>
    </location>
</feature>
<name>T0PLS9_SAPDV</name>
<dbReference type="Gene3D" id="1.10.510.10">
    <property type="entry name" value="Transferase(Phosphotransferase) domain 1"/>
    <property type="match status" value="1"/>
</dbReference>
<dbReference type="VEuPathDB" id="FungiDB:SDRG_15831"/>
<accession>T0PLS9</accession>
<keyword evidence="4" id="KW-0812">Transmembrane</keyword>
<keyword evidence="4" id="KW-1133">Transmembrane helix</keyword>
<dbReference type="PANTHER" id="PTHR44329">
    <property type="entry name" value="SERINE/THREONINE-PROTEIN KINASE TNNI3K-RELATED"/>
    <property type="match status" value="1"/>
</dbReference>
<dbReference type="GO" id="GO:0004674">
    <property type="term" value="F:protein serine/threonine kinase activity"/>
    <property type="evidence" value="ECO:0007669"/>
    <property type="project" value="TreeGrafter"/>
</dbReference>
<evidence type="ECO:0000256" key="3">
    <source>
        <dbReference type="SAM" id="MobiDB-lite"/>
    </source>
</evidence>
<reference evidence="6 7" key="1">
    <citation type="submission" date="2012-04" db="EMBL/GenBank/DDBJ databases">
        <title>The Genome Sequence of Saprolegnia declina VS20.</title>
        <authorList>
            <consortium name="The Broad Institute Genome Sequencing Platform"/>
            <person name="Russ C."/>
            <person name="Nusbaum C."/>
            <person name="Tyler B."/>
            <person name="van West P."/>
            <person name="Dieguez-Uribeondo J."/>
            <person name="de Bruijn I."/>
            <person name="Tripathy S."/>
            <person name="Jiang R."/>
            <person name="Young S.K."/>
            <person name="Zeng Q."/>
            <person name="Gargeya S."/>
            <person name="Fitzgerald M."/>
            <person name="Haas B."/>
            <person name="Abouelleil A."/>
            <person name="Alvarado L."/>
            <person name="Arachchi H.M."/>
            <person name="Berlin A."/>
            <person name="Chapman S.B."/>
            <person name="Goldberg J."/>
            <person name="Griggs A."/>
            <person name="Gujja S."/>
            <person name="Hansen M."/>
            <person name="Howarth C."/>
            <person name="Imamovic A."/>
            <person name="Larimer J."/>
            <person name="McCowen C."/>
            <person name="Montmayeur A."/>
            <person name="Murphy C."/>
            <person name="Neiman D."/>
            <person name="Pearson M."/>
            <person name="Priest M."/>
            <person name="Roberts A."/>
            <person name="Saif S."/>
            <person name="Shea T."/>
            <person name="Sisk P."/>
            <person name="Sykes S."/>
            <person name="Wortman J."/>
            <person name="Nusbaum C."/>
            <person name="Birren B."/>
        </authorList>
    </citation>
    <scope>NUCLEOTIDE SEQUENCE [LARGE SCALE GENOMIC DNA]</scope>
    <source>
        <strain evidence="6 7">VS20</strain>
    </source>
</reference>
<protein>
    <submittedName>
        <fullName evidence="6">TKL protein kinase</fullName>
    </submittedName>
</protein>
<dbReference type="AlphaFoldDB" id="T0PLS9"/>
<dbReference type="PROSITE" id="PS00108">
    <property type="entry name" value="PROTEIN_KINASE_ST"/>
    <property type="match status" value="1"/>
</dbReference>
<dbReference type="Proteomes" id="UP000030762">
    <property type="component" value="Unassembled WGS sequence"/>
</dbReference>
<feature type="compositionally biased region" description="Basic and acidic residues" evidence="3">
    <location>
        <begin position="307"/>
        <end position="319"/>
    </location>
</feature>
<evidence type="ECO:0000313" key="7">
    <source>
        <dbReference type="Proteomes" id="UP000030762"/>
    </source>
</evidence>
<feature type="transmembrane region" description="Helical" evidence="4">
    <location>
        <begin position="256"/>
        <end position="278"/>
    </location>
</feature>
<dbReference type="InterPro" id="IPR032675">
    <property type="entry name" value="LRR_dom_sf"/>
</dbReference>
<evidence type="ECO:0000259" key="5">
    <source>
        <dbReference type="PROSITE" id="PS50011"/>
    </source>
</evidence>
<keyword evidence="6" id="KW-0418">Kinase</keyword>
<feature type="domain" description="Protein kinase" evidence="5">
    <location>
        <begin position="352"/>
        <end position="625"/>
    </location>
</feature>
<dbReference type="Gene3D" id="3.80.10.10">
    <property type="entry name" value="Ribonuclease Inhibitor"/>
    <property type="match status" value="1"/>
</dbReference>
<dbReference type="OrthoDB" id="4062651at2759"/>
<dbReference type="InterPro" id="IPR001611">
    <property type="entry name" value="Leu-rich_rpt"/>
</dbReference>
<proteinExistence type="predicted"/>
<dbReference type="GeneID" id="19956558"/>
<dbReference type="Pfam" id="PF00069">
    <property type="entry name" value="Pkinase"/>
    <property type="match status" value="1"/>
</dbReference>
<dbReference type="Pfam" id="PF12799">
    <property type="entry name" value="LRR_4"/>
    <property type="match status" value="1"/>
</dbReference>
<keyword evidence="4" id="KW-0472">Membrane</keyword>
<dbReference type="PANTHER" id="PTHR44329:SF214">
    <property type="entry name" value="PROTEIN KINASE DOMAIN-CONTAINING PROTEIN"/>
    <property type="match status" value="1"/>
</dbReference>
<dbReference type="GO" id="GO:0005524">
    <property type="term" value="F:ATP binding"/>
    <property type="evidence" value="ECO:0007669"/>
    <property type="project" value="InterPro"/>
</dbReference>
<dbReference type="InParanoid" id="T0PLS9"/>
<dbReference type="InterPro" id="IPR051681">
    <property type="entry name" value="Ser/Thr_Kinases-Pseudokinases"/>
</dbReference>
<keyword evidence="2" id="KW-0677">Repeat</keyword>
<dbReference type="STRING" id="1156394.T0PLS9"/>
<dbReference type="PROSITE" id="PS51450">
    <property type="entry name" value="LRR"/>
    <property type="match status" value="1"/>
</dbReference>
<dbReference type="InterPro" id="IPR011009">
    <property type="entry name" value="Kinase-like_dom_sf"/>
</dbReference>